<dbReference type="Pfam" id="PF13385">
    <property type="entry name" value="Laminin_G_3"/>
    <property type="match status" value="1"/>
</dbReference>
<dbReference type="PANTHER" id="PTHR42732">
    <property type="entry name" value="BETA-GALACTOSIDASE"/>
    <property type="match status" value="1"/>
</dbReference>
<dbReference type="Pfam" id="PF02836">
    <property type="entry name" value="Glyco_hydro_2_C"/>
    <property type="match status" value="1"/>
</dbReference>
<gene>
    <name evidence="8" type="ORF">ENS64_05460</name>
</gene>
<dbReference type="InterPro" id="IPR006103">
    <property type="entry name" value="Glyco_hydro_2_cat"/>
</dbReference>
<dbReference type="SMART" id="SM00560">
    <property type="entry name" value="LamGL"/>
    <property type="match status" value="1"/>
</dbReference>
<dbReference type="SUPFAM" id="SSF51445">
    <property type="entry name" value="(Trans)glycosidases"/>
    <property type="match status" value="1"/>
</dbReference>
<dbReference type="InterPro" id="IPR013320">
    <property type="entry name" value="ConA-like_dom_sf"/>
</dbReference>
<dbReference type="Gene3D" id="2.60.120.200">
    <property type="match status" value="1"/>
</dbReference>
<keyword evidence="4" id="KW-1015">Disulfide bond</keyword>
<dbReference type="Gene3D" id="2.60.40.10">
    <property type="entry name" value="Immunoglobulins"/>
    <property type="match status" value="1"/>
</dbReference>
<keyword evidence="2 6" id="KW-0732">Signal</keyword>
<dbReference type="PANTHER" id="PTHR42732:SF1">
    <property type="entry name" value="BETA-MANNOSIDASE"/>
    <property type="match status" value="1"/>
</dbReference>
<evidence type="ECO:0000256" key="2">
    <source>
        <dbReference type="ARBA" id="ARBA00022729"/>
    </source>
</evidence>
<feature type="domain" description="LamG-like jellyroll fold" evidence="7">
    <location>
        <begin position="1232"/>
        <end position="1358"/>
    </location>
</feature>
<dbReference type="InterPro" id="IPR006558">
    <property type="entry name" value="LamG-like"/>
</dbReference>
<evidence type="ECO:0000313" key="8">
    <source>
        <dbReference type="EMBL" id="HGT38695.1"/>
    </source>
</evidence>
<reference evidence="8" key="1">
    <citation type="journal article" date="2020" name="mSystems">
        <title>Genome- and Community-Level Interaction Insights into Carbon Utilization and Element Cycling Functions of Hydrothermarchaeota in Hydrothermal Sediment.</title>
        <authorList>
            <person name="Zhou Z."/>
            <person name="Liu Y."/>
            <person name="Xu W."/>
            <person name="Pan J."/>
            <person name="Luo Z.H."/>
            <person name="Li M."/>
        </authorList>
    </citation>
    <scope>NUCLEOTIDE SEQUENCE [LARGE SCALE GENOMIC DNA]</scope>
    <source>
        <strain evidence="8">SpSt-508</strain>
    </source>
</reference>
<proteinExistence type="inferred from homology"/>
<dbReference type="EMBL" id="DSVQ01000011">
    <property type="protein sequence ID" value="HGT38695.1"/>
    <property type="molecule type" value="Genomic_DNA"/>
</dbReference>
<feature type="chain" id="PRO_5028107523" description="LamG-like jellyroll fold domain-containing protein" evidence="6">
    <location>
        <begin position="28"/>
        <end position="1359"/>
    </location>
</feature>
<dbReference type="InterPro" id="IPR013783">
    <property type="entry name" value="Ig-like_fold"/>
</dbReference>
<dbReference type="SUPFAM" id="SSF49785">
    <property type="entry name" value="Galactose-binding domain-like"/>
    <property type="match status" value="1"/>
</dbReference>
<dbReference type="InterPro" id="IPR006102">
    <property type="entry name" value="Ig-like_GH2"/>
</dbReference>
<evidence type="ECO:0000256" key="3">
    <source>
        <dbReference type="ARBA" id="ARBA00022801"/>
    </source>
</evidence>
<comment type="similarity">
    <text evidence="1">Belongs to the glycosyl hydrolase 2 family.</text>
</comment>
<dbReference type="SUPFAM" id="SSF49899">
    <property type="entry name" value="Concanavalin A-like lectins/glucanases"/>
    <property type="match status" value="1"/>
</dbReference>
<dbReference type="GO" id="GO:0005975">
    <property type="term" value="P:carbohydrate metabolic process"/>
    <property type="evidence" value="ECO:0007669"/>
    <property type="project" value="InterPro"/>
</dbReference>
<comment type="caution">
    <text evidence="8">The sequence shown here is derived from an EMBL/GenBank/DDBJ whole genome shotgun (WGS) entry which is preliminary data.</text>
</comment>
<dbReference type="InterPro" id="IPR008979">
    <property type="entry name" value="Galactose-bd-like_sf"/>
</dbReference>
<dbReference type="InterPro" id="IPR036156">
    <property type="entry name" value="Beta-gal/glucu_dom_sf"/>
</dbReference>
<evidence type="ECO:0000256" key="5">
    <source>
        <dbReference type="ARBA" id="ARBA00023295"/>
    </source>
</evidence>
<evidence type="ECO:0000256" key="6">
    <source>
        <dbReference type="SAM" id="SignalP"/>
    </source>
</evidence>
<evidence type="ECO:0000256" key="1">
    <source>
        <dbReference type="ARBA" id="ARBA00007401"/>
    </source>
</evidence>
<evidence type="ECO:0000259" key="7">
    <source>
        <dbReference type="SMART" id="SM00560"/>
    </source>
</evidence>
<dbReference type="Gene3D" id="3.20.20.80">
    <property type="entry name" value="Glycosidases"/>
    <property type="match status" value="1"/>
</dbReference>
<accession>A0A7C4LK70</accession>
<keyword evidence="3" id="KW-0378">Hydrolase</keyword>
<dbReference type="InterPro" id="IPR051913">
    <property type="entry name" value="GH2_Domain-Containing"/>
</dbReference>
<dbReference type="InterPro" id="IPR006104">
    <property type="entry name" value="Glyco_hydro_2_N"/>
</dbReference>
<dbReference type="InterPro" id="IPR017853">
    <property type="entry name" value="GH"/>
</dbReference>
<dbReference type="Pfam" id="PF00703">
    <property type="entry name" value="Glyco_hydro_2"/>
    <property type="match status" value="1"/>
</dbReference>
<evidence type="ECO:0000256" key="4">
    <source>
        <dbReference type="ARBA" id="ARBA00023157"/>
    </source>
</evidence>
<keyword evidence="5" id="KW-0326">Glycosidase</keyword>
<dbReference type="SUPFAM" id="SSF49303">
    <property type="entry name" value="beta-Galactosidase/glucuronidase domain"/>
    <property type="match status" value="1"/>
</dbReference>
<name>A0A7C4LK70_9PLAN</name>
<dbReference type="GO" id="GO:0004553">
    <property type="term" value="F:hydrolase activity, hydrolyzing O-glycosyl compounds"/>
    <property type="evidence" value="ECO:0007669"/>
    <property type="project" value="InterPro"/>
</dbReference>
<protein>
    <recommendedName>
        <fullName evidence="7">LamG-like jellyroll fold domain-containing protein</fullName>
    </recommendedName>
</protein>
<dbReference type="Pfam" id="PF02837">
    <property type="entry name" value="Glyco_hydro_2_N"/>
    <property type="match status" value="1"/>
</dbReference>
<dbReference type="Gene3D" id="2.60.120.260">
    <property type="entry name" value="Galactose-binding domain-like"/>
    <property type="match status" value="1"/>
</dbReference>
<feature type="signal peptide" evidence="6">
    <location>
        <begin position="1"/>
        <end position="27"/>
    </location>
</feature>
<organism evidence="8">
    <name type="scientific">Schlesneria paludicola</name>
    <dbReference type="NCBI Taxonomy" id="360056"/>
    <lineage>
        <taxon>Bacteria</taxon>
        <taxon>Pseudomonadati</taxon>
        <taxon>Planctomycetota</taxon>
        <taxon>Planctomycetia</taxon>
        <taxon>Planctomycetales</taxon>
        <taxon>Planctomycetaceae</taxon>
        <taxon>Schlesneria</taxon>
    </lineage>
</organism>
<sequence length="1359" mass="151401">MSCTRPLSVVGIALGLLVALCPVPWAAATEIGDIRQRIDLCENWQLVPVAGLEAIRQLNAVANLPKQGWKPVAIPNRDDGNSHFKYYEHPQEEGGWYRRTLSLKEVPANKRLLLEFRAASYITRVWVNGRFVGSHDYHAAPFELDITAAVKTGDNDIVVSCAPNIDLNIDPKAVWHLRSIGTRGYLTPLGIWDRVYLSIVPEVRTTDMFVRPSYRNKNLSATVTLTNSTPHGWQGKLRARILDADIPCKECPLLEASVAAVSSTPVELLVDWPDFRMWTPQDPHLYHLEVELVDNAGNVVDRTRQRFGFREVWIDTRQPGQPVIMMNGQPLCFYGYGLWPLYGHPKEHWIEQIRRGPWRLLTGCRTHAVDAPESFFEACDETGFLVVCETSLLQEAPFWREATWRQVLHQYARWVISKRNHPSIVIWSMDNEACHAGLPNPHVASMPWLKKLCDQYHALDPTRPVTASNDYDAIPNLDVHAIGGGPHINTYSALPNQYRLVLEMFDGLRGRKQGKPAIMTEWGENPNCFDAHASIAGESLFEGPLWRFYGGEDNSGSWCLNTQRIRTAALHSFWGIKEMRRVGIPIICSFAGSGDHPLVNTPEDNEANYRLSFNACGFQVAFNQRYGRNFVAGRPTRFGVLVINDAFVPLAGEVRVTFHRPGEDQPFYATSQGVKLERGTRGEVALVFNFPTVSERVDLSAITELRVDGRVAYSESWTATVYPPVGGFDQVPPVRLFDPKGTTADLFQKLGVRFTRLEEWQDGLADTRLPLVLGADATDGFSSADQDRLSDWIRSGGRLVVLPQTRPLLSLGGVWFTRGLKYATAWDAIRPYSATIAHPTSPEHPILRGTGREDVRFWRADDLLAPVCLIKPAAGNFRPILSSGRTVDRFFSMVDVGLAGTPLAEVFSGQGLAIICQALVTEAEHDPCAATVLKNVLAYATEARLPAWSQVVGDLPEPLRLPGLVTQPKPAAGAPVRFLLAAGNTALEKQLADALPAVRAGQTLYLHHVDPATAQILSKATGYNFSVADQFSYSRYNGWEPDPAKRKAMPFVQEPSPVYTAKWTVRTGLALGQSSNDLWFGYSPHMPHLVQTDAPGAIAYTYPCVLLEVPLGEGRLVINQVCWDQAPEAKPYAQKRLQRYAAILLTNLGVQLDLYRPGSQAPAIPADAFIHLSFDEQNPLRLHDSSGCGSDMIVTGEVEFPVGKFGSALRFSNPASFAVFEARQDLYGRIPPRFSIDFWLRPTTRVAGQVFANSRWFRGELDANGHFQFSCIHPPWQTVRSTAPLPLNEWTRVTLAIDTEMGVMKLYLNGQWEAEGPSLGHYPHGFWSLGATLEGDQRPAFRGDLDEFRVFDDVVNVQP</sequence>